<dbReference type="Proteomes" id="UP000681341">
    <property type="component" value="Unassembled WGS sequence"/>
</dbReference>
<dbReference type="Gene3D" id="1.25.40.10">
    <property type="entry name" value="Tetratricopeptide repeat domain"/>
    <property type="match status" value="2"/>
</dbReference>
<dbReference type="InterPro" id="IPR019734">
    <property type="entry name" value="TPR_rpt"/>
</dbReference>
<proteinExistence type="predicted"/>
<dbReference type="EMBL" id="JAGFNP010000015">
    <property type="protein sequence ID" value="MBO3735413.1"/>
    <property type="molecule type" value="Genomic_DNA"/>
</dbReference>
<dbReference type="RefSeq" id="WP_208499040.1">
    <property type="nucleotide sequence ID" value="NZ_JAGFNP010000015.1"/>
</dbReference>
<keyword evidence="2" id="KW-1185">Reference proteome</keyword>
<evidence type="ECO:0000313" key="2">
    <source>
        <dbReference type="Proteomes" id="UP000681341"/>
    </source>
</evidence>
<organism evidence="1 2">
    <name type="scientific">Glycomyces niveus</name>
    <dbReference type="NCBI Taxonomy" id="2820287"/>
    <lineage>
        <taxon>Bacteria</taxon>
        <taxon>Bacillati</taxon>
        <taxon>Actinomycetota</taxon>
        <taxon>Actinomycetes</taxon>
        <taxon>Glycomycetales</taxon>
        <taxon>Glycomycetaceae</taxon>
        <taxon>Glycomyces</taxon>
    </lineage>
</organism>
<name>A0ABS3U9J5_9ACTN</name>
<evidence type="ECO:0008006" key="3">
    <source>
        <dbReference type="Google" id="ProtNLM"/>
    </source>
</evidence>
<dbReference type="SUPFAM" id="SSF48452">
    <property type="entry name" value="TPR-like"/>
    <property type="match status" value="3"/>
</dbReference>
<comment type="caution">
    <text evidence="1">The sequence shown here is derived from an EMBL/GenBank/DDBJ whole genome shotgun (WGS) entry which is preliminary data.</text>
</comment>
<evidence type="ECO:0000313" key="1">
    <source>
        <dbReference type="EMBL" id="MBO3735413.1"/>
    </source>
</evidence>
<dbReference type="Pfam" id="PF13181">
    <property type="entry name" value="TPR_8"/>
    <property type="match status" value="1"/>
</dbReference>
<sequence length="540" mass="58111">MTDDDLIGLHGKETTGPRWAPFKRLNNAAARLVHEGRTMEAAAMFEQAYRLTLVDDLDGAGYDARARVLGNLATLAENRGDTAASLRLAGEALDACASAERDAGDRFGTVAVRTSVLIQRSQTHQLLGRYDHALADLEAALALTADTDDNDDDRLVAFNLHNTRSVLLLHLEHLEAAEAAALHALDLATAHYPALAGHPYSNLARIAQAHNDHDTAMAYLQLAEQIHTAAGDAAQAALAVANQGRVAGRQGDRDAAVALLARAERAFLDGEQPLRAAEIRYSRAHVAFDSGAMAEARALLPEAIATLREAGHVVVLAEALGLQGDMLAADADFAGAEEAFQEARALYEATGARYHLARLDMRRAFAAAAARDHTDDPDERQQLLQVALYFSLPSALATDAIRHQYTPGRARELWAATVAIPAMAHALHLAMELRDGALISELLEHMSSTVSLHAEGHGVAAVAAIDPIELPAPNFEADELAFAASAFVTGASEDFPAPRFALPPRLRVNPNRESVLEPWIIETERRYGFPIRSDQVVDAW</sequence>
<reference evidence="1 2" key="1">
    <citation type="submission" date="2021-03" db="EMBL/GenBank/DDBJ databases">
        <title>Glycomyces sp. nov., a novel actinomycete isolated from soil.</title>
        <authorList>
            <person name="Yang X."/>
            <person name="Xu X."/>
        </authorList>
    </citation>
    <scope>NUCLEOTIDE SEQUENCE [LARGE SCALE GENOMIC DNA]</scope>
    <source>
        <strain evidence="1 2">NEAU-S30</strain>
    </source>
</reference>
<protein>
    <recommendedName>
        <fullName evidence="3">Tetratricopeptide repeat protein</fullName>
    </recommendedName>
</protein>
<dbReference type="InterPro" id="IPR011990">
    <property type="entry name" value="TPR-like_helical_dom_sf"/>
</dbReference>
<gene>
    <name evidence="1" type="ORF">J5V16_21515</name>
</gene>
<dbReference type="SMART" id="SM00028">
    <property type="entry name" value="TPR"/>
    <property type="match status" value="6"/>
</dbReference>
<accession>A0ABS3U9J5</accession>